<protein>
    <submittedName>
        <fullName evidence="1">Uncharacterized protein</fullName>
    </submittedName>
</protein>
<comment type="caution">
    <text evidence="1">The sequence shown here is derived from an EMBL/GenBank/DDBJ whole genome shotgun (WGS) entry which is preliminary data.</text>
</comment>
<accession>A0A8S3TEQ0</accession>
<sequence>MTTELETNIVAVERVKEYRETLQRVIVLIFIYIPTQGVVSENDNRVRDKHCSCRESEGKHTQKLSYRRVQRVKQTAQLVLILYIYIPTQGVVSEMTTELETNICSWVVSENNNRVRDKHCSCRRVKEYTETPTEVNNSYFIYIPTQGVVSENDNRVRDKHCSCRRVKEYTETPGGVVSENDNRVRDKHCSCRESEGIHRNSYRGVVSENDNRVRDKHCSCRESEGIHRNSYRGVVSENDNRLETNIVAVERVKEYTETPTESVRMTTELETIVAVERVKGIQGGVVSENDNRVRDKHCSCRESEGIHRNSYRGVVSENDSLETNIVAVERVKEYTETPTEVNSSYFIYIPTQGVVVSENDNRVRDKHCSCRESEGIHRNSYRGK</sequence>
<proteinExistence type="predicted"/>
<name>A0A8S3TEQ0_MYTED</name>
<gene>
    <name evidence="1" type="ORF">MEDL_42874</name>
</gene>
<organism evidence="1 2">
    <name type="scientific">Mytilus edulis</name>
    <name type="common">Blue mussel</name>
    <dbReference type="NCBI Taxonomy" id="6550"/>
    <lineage>
        <taxon>Eukaryota</taxon>
        <taxon>Metazoa</taxon>
        <taxon>Spiralia</taxon>
        <taxon>Lophotrochozoa</taxon>
        <taxon>Mollusca</taxon>
        <taxon>Bivalvia</taxon>
        <taxon>Autobranchia</taxon>
        <taxon>Pteriomorphia</taxon>
        <taxon>Mytilida</taxon>
        <taxon>Mytiloidea</taxon>
        <taxon>Mytilidae</taxon>
        <taxon>Mytilinae</taxon>
        <taxon>Mytilus</taxon>
    </lineage>
</organism>
<dbReference type="EMBL" id="CAJPWZ010002043">
    <property type="protein sequence ID" value="CAG2229984.1"/>
    <property type="molecule type" value="Genomic_DNA"/>
</dbReference>
<evidence type="ECO:0000313" key="2">
    <source>
        <dbReference type="Proteomes" id="UP000683360"/>
    </source>
</evidence>
<dbReference type="Proteomes" id="UP000683360">
    <property type="component" value="Unassembled WGS sequence"/>
</dbReference>
<reference evidence="1" key="1">
    <citation type="submission" date="2021-03" db="EMBL/GenBank/DDBJ databases">
        <authorList>
            <person name="Bekaert M."/>
        </authorList>
    </citation>
    <scope>NUCLEOTIDE SEQUENCE</scope>
</reference>
<keyword evidence="2" id="KW-1185">Reference proteome</keyword>
<evidence type="ECO:0000313" key="1">
    <source>
        <dbReference type="EMBL" id="CAG2229984.1"/>
    </source>
</evidence>
<dbReference type="AlphaFoldDB" id="A0A8S3TEQ0"/>